<dbReference type="Proteomes" id="UP000693972">
    <property type="component" value="Unassembled WGS sequence"/>
</dbReference>
<evidence type="ECO:0000313" key="4">
    <source>
        <dbReference type="Proteomes" id="UP000693972"/>
    </source>
</evidence>
<dbReference type="AlphaFoldDB" id="A0A975TVT4"/>
<evidence type="ECO:0000256" key="1">
    <source>
        <dbReference type="SAM" id="Phobius"/>
    </source>
</evidence>
<accession>A0A975TVT4</accession>
<keyword evidence="1" id="KW-0812">Transmembrane</keyword>
<evidence type="ECO:0000313" key="3">
    <source>
        <dbReference type="EMBL" id="QXL88318.1"/>
    </source>
</evidence>
<reference evidence="3 4" key="1">
    <citation type="submission" date="2021-07" db="EMBL/GenBank/DDBJ databases">
        <title>Karlodiniumbacter phycospheric gen. nov., sp. nov., a phycosphere bacterium isolated from karlodinium veneficum.</title>
        <authorList>
            <person name="Peng Y."/>
            <person name="Jiang L."/>
            <person name="Lee J."/>
        </authorList>
    </citation>
    <scope>NUCLEOTIDE SEQUENCE</scope>
    <source>
        <strain evidence="3 4">N5</strain>
    </source>
</reference>
<organism evidence="3">
    <name type="scientific">Gymnodinialimonas phycosphaerae</name>
    <dbReference type="NCBI Taxonomy" id="2841589"/>
    <lineage>
        <taxon>Bacteria</taxon>
        <taxon>Pseudomonadati</taxon>
        <taxon>Pseudomonadota</taxon>
        <taxon>Alphaproteobacteria</taxon>
        <taxon>Rhodobacterales</taxon>
        <taxon>Paracoccaceae</taxon>
        <taxon>Gymnodinialimonas</taxon>
    </lineage>
</organism>
<dbReference type="RefSeq" id="WP_257891392.1">
    <property type="nucleotide sequence ID" value="NZ_JAIMBW010000001.1"/>
</dbReference>
<keyword evidence="1" id="KW-1133">Transmembrane helix</keyword>
<keyword evidence="4" id="KW-1185">Reference proteome</keyword>
<gene>
    <name evidence="2" type="ORF">KUL25_01980</name>
    <name evidence="3" type="ORF">KUL25_01985</name>
</gene>
<keyword evidence="1" id="KW-0472">Membrane</keyword>
<feature type="transmembrane region" description="Helical" evidence="1">
    <location>
        <begin position="118"/>
        <end position="140"/>
    </location>
</feature>
<name>A0A975TVT4_9RHOB</name>
<evidence type="ECO:0000313" key="2">
    <source>
        <dbReference type="EMBL" id="MBY4891530.1"/>
    </source>
</evidence>
<feature type="transmembrane region" description="Helical" evidence="1">
    <location>
        <begin position="55"/>
        <end position="76"/>
    </location>
</feature>
<protein>
    <submittedName>
        <fullName evidence="3">Uncharacterized protein</fullName>
    </submittedName>
</protein>
<dbReference type="EMBL" id="JAIMBW010000001">
    <property type="protein sequence ID" value="MBY4891530.1"/>
    <property type="molecule type" value="Genomic_DNA"/>
</dbReference>
<feature type="transmembrane region" description="Helical" evidence="1">
    <location>
        <begin position="20"/>
        <end position="43"/>
    </location>
</feature>
<proteinExistence type="predicted"/>
<dbReference type="EMBL" id="CP078073">
    <property type="protein sequence ID" value="QXL88318.1"/>
    <property type="molecule type" value="Genomic_DNA"/>
</dbReference>
<sequence>METDPITGYADFGLAFSGPQFALVLVGAALIRLIPLLIFVSAILKLRRFPEQRPLHWIVLVATLLVAALGLIETLAPGAVPQSWRTSGLWSFLWIFAVSWLAVSWTRSAIKTGLRPRGLDIATLVAAAALLVALALPLAVVW</sequence>
<feature type="transmembrane region" description="Helical" evidence="1">
    <location>
        <begin position="88"/>
        <end position="106"/>
    </location>
</feature>